<comment type="caution">
    <text evidence="6">The sequence shown here is derived from an EMBL/GenBank/DDBJ whole genome shotgun (WGS) entry which is preliminary data.</text>
</comment>
<dbReference type="NCBIfam" id="TIGR03971">
    <property type="entry name" value="SDR_subfam_1"/>
    <property type="match status" value="1"/>
</dbReference>
<protein>
    <submittedName>
        <fullName evidence="6">(+)-trans-carveol dehydrogenase</fullName>
        <ecNumber evidence="6">1.1.1.275</ecNumber>
    </submittedName>
</protein>
<dbReference type="AlphaFoldDB" id="A0A7Y9J3L3"/>
<reference evidence="6 7" key="1">
    <citation type="submission" date="2020-07" db="EMBL/GenBank/DDBJ databases">
        <title>Sequencing the genomes of 1000 actinobacteria strains.</title>
        <authorList>
            <person name="Klenk H.-P."/>
        </authorList>
    </citation>
    <scope>NUCLEOTIDE SEQUENCE [LARGE SCALE GENOMIC DNA]</scope>
    <source>
        <strain evidence="6 7">DSM 45772</strain>
    </source>
</reference>
<evidence type="ECO:0000313" key="6">
    <source>
        <dbReference type="EMBL" id="NYD34163.1"/>
    </source>
</evidence>
<dbReference type="NCBIfam" id="NF009467">
    <property type="entry name" value="PRK12826.1-3"/>
    <property type="match status" value="1"/>
</dbReference>
<keyword evidence="3" id="KW-0520">NAD</keyword>
<evidence type="ECO:0000259" key="5">
    <source>
        <dbReference type="SMART" id="SM00822"/>
    </source>
</evidence>
<proteinExistence type="inferred from homology"/>
<dbReference type="Pfam" id="PF00106">
    <property type="entry name" value="adh_short"/>
    <property type="match status" value="1"/>
</dbReference>
<dbReference type="InterPro" id="IPR057326">
    <property type="entry name" value="KR_dom"/>
</dbReference>
<dbReference type="InterPro" id="IPR023985">
    <property type="entry name" value="SDR_subfam_1"/>
</dbReference>
<organism evidence="6 7">
    <name type="scientific">Actinomycetospora corticicola</name>
    <dbReference type="NCBI Taxonomy" id="663602"/>
    <lineage>
        <taxon>Bacteria</taxon>
        <taxon>Bacillati</taxon>
        <taxon>Actinomycetota</taxon>
        <taxon>Actinomycetes</taxon>
        <taxon>Pseudonocardiales</taxon>
        <taxon>Pseudonocardiaceae</taxon>
        <taxon>Actinomycetospora</taxon>
    </lineage>
</organism>
<dbReference type="PROSITE" id="PS00061">
    <property type="entry name" value="ADH_SHORT"/>
    <property type="match status" value="1"/>
</dbReference>
<gene>
    <name evidence="6" type="ORF">BJ983_000265</name>
</gene>
<dbReference type="EC" id="1.1.1.275" evidence="6"/>
<dbReference type="Gene3D" id="3.40.50.720">
    <property type="entry name" value="NAD(P)-binding Rossmann-like Domain"/>
    <property type="match status" value="1"/>
</dbReference>
<dbReference type="InterPro" id="IPR002347">
    <property type="entry name" value="SDR_fam"/>
</dbReference>
<dbReference type="GO" id="GO:0033702">
    <property type="term" value="F:(+)-trans-carveol dehydrogenase activity"/>
    <property type="evidence" value="ECO:0007669"/>
    <property type="project" value="UniProtKB-EC"/>
</dbReference>
<dbReference type="InterPro" id="IPR020904">
    <property type="entry name" value="Sc_DH/Rdtase_CS"/>
</dbReference>
<dbReference type="EMBL" id="JACCBN010000001">
    <property type="protein sequence ID" value="NYD34163.1"/>
    <property type="molecule type" value="Genomic_DNA"/>
</dbReference>
<keyword evidence="7" id="KW-1185">Reference proteome</keyword>
<evidence type="ECO:0000256" key="2">
    <source>
        <dbReference type="ARBA" id="ARBA00023002"/>
    </source>
</evidence>
<dbReference type="FunFam" id="3.40.50.720:FF:000084">
    <property type="entry name" value="Short-chain dehydrogenase reductase"/>
    <property type="match status" value="1"/>
</dbReference>
<accession>A0A7Y9J3L3</accession>
<dbReference type="CDD" id="cd05233">
    <property type="entry name" value="SDR_c"/>
    <property type="match status" value="1"/>
</dbReference>
<dbReference type="Proteomes" id="UP000535890">
    <property type="component" value="Unassembled WGS sequence"/>
</dbReference>
<dbReference type="SUPFAM" id="SSF51735">
    <property type="entry name" value="NAD(P)-binding Rossmann-fold domains"/>
    <property type="match status" value="1"/>
</dbReference>
<dbReference type="PANTHER" id="PTHR24321:SF8">
    <property type="entry name" value="ESTRADIOL 17-BETA-DEHYDROGENASE 8-RELATED"/>
    <property type="match status" value="1"/>
</dbReference>
<sequence>MKLSGSVALITGGARGQGRAHAVRLAEEGADVVVVDVCAPIDSAPYPMPDPTELAQTVKAVEAVGRRALAVQADVRDLAALEKAVAETVAQFGRLDVVVANAGIGSFAPALSLDAGTWQEMIDINLTGAFHTVRAAAPAIIDGGRGGSIVLTSSVAGLIGFPNLAHYCAAKHGLVGLMKVLAIEFAPHRIRVNTVHSTNVDTDMIQNPAMYELFSGGVPGADRATAAASMQGMHALPISWVEPADIANAVAWLASDEARRVTGVALPVDGGMTAPYKIPHG</sequence>
<dbReference type="SMART" id="SM00822">
    <property type="entry name" value="PKS_KR"/>
    <property type="match status" value="1"/>
</dbReference>
<evidence type="ECO:0000256" key="4">
    <source>
        <dbReference type="RuleBase" id="RU000363"/>
    </source>
</evidence>
<evidence type="ECO:0000313" key="7">
    <source>
        <dbReference type="Proteomes" id="UP000535890"/>
    </source>
</evidence>
<evidence type="ECO:0000256" key="3">
    <source>
        <dbReference type="ARBA" id="ARBA00023027"/>
    </source>
</evidence>
<name>A0A7Y9J3L3_9PSEU</name>
<dbReference type="PRINTS" id="PR00081">
    <property type="entry name" value="GDHRDH"/>
</dbReference>
<dbReference type="RefSeq" id="WP_343053602.1">
    <property type="nucleotide sequence ID" value="NZ_BAABHP010000012.1"/>
</dbReference>
<dbReference type="PRINTS" id="PR00080">
    <property type="entry name" value="SDRFAMILY"/>
</dbReference>
<feature type="domain" description="Ketoreductase" evidence="5">
    <location>
        <begin position="6"/>
        <end position="193"/>
    </location>
</feature>
<dbReference type="PANTHER" id="PTHR24321">
    <property type="entry name" value="DEHYDROGENASES, SHORT CHAIN"/>
    <property type="match status" value="1"/>
</dbReference>
<evidence type="ECO:0000256" key="1">
    <source>
        <dbReference type="ARBA" id="ARBA00006484"/>
    </source>
</evidence>
<dbReference type="InterPro" id="IPR036291">
    <property type="entry name" value="NAD(P)-bd_dom_sf"/>
</dbReference>
<comment type="similarity">
    <text evidence="1 4">Belongs to the short-chain dehydrogenases/reductases (SDR) family.</text>
</comment>
<keyword evidence="2 6" id="KW-0560">Oxidoreductase</keyword>